<evidence type="ECO:0000313" key="14">
    <source>
        <dbReference type="Proteomes" id="UP000036367"/>
    </source>
</evidence>
<dbReference type="NCBIfam" id="NF001236">
    <property type="entry name" value="PRK00203.1"/>
    <property type="match status" value="1"/>
</dbReference>
<comment type="function">
    <text evidence="2 11">Endonuclease that specifically degrades the RNA of RNA-DNA hybrids.</text>
</comment>
<comment type="catalytic activity">
    <reaction evidence="1 11">
        <text>Endonucleolytic cleavage to 5'-phosphomonoester.</text>
        <dbReference type="EC" id="3.1.26.4"/>
    </reaction>
</comment>
<feature type="domain" description="RNase H type-1" evidence="12">
    <location>
        <begin position="9"/>
        <end position="155"/>
    </location>
</feature>
<dbReference type="PATRIC" id="fig|595434.4.peg.5253"/>
<dbReference type="RefSeq" id="WP_047816514.1">
    <property type="nucleotide sequence ID" value="NZ_LECT01000044.1"/>
</dbReference>
<evidence type="ECO:0000256" key="8">
    <source>
        <dbReference type="ARBA" id="ARBA00022759"/>
    </source>
</evidence>
<protein>
    <recommendedName>
        <fullName evidence="5 11">Ribonuclease H</fullName>
        <shortName evidence="11">RNase H</shortName>
        <ecNumber evidence="5 11">3.1.26.4</ecNumber>
    </recommendedName>
</protein>
<keyword evidence="6 11" id="KW-0540">Nuclease</keyword>
<comment type="caution">
    <text evidence="13">The sequence shown here is derived from an EMBL/GenBank/DDBJ whole genome shotgun (WGS) entry which is preliminary data.</text>
</comment>
<evidence type="ECO:0000256" key="5">
    <source>
        <dbReference type="ARBA" id="ARBA00012180"/>
    </source>
</evidence>
<evidence type="ECO:0000256" key="7">
    <source>
        <dbReference type="ARBA" id="ARBA00022723"/>
    </source>
</evidence>
<dbReference type="GO" id="GO:0000287">
    <property type="term" value="F:magnesium ion binding"/>
    <property type="evidence" value="ECO:0007669"/>
    <property type="project" value="UniProtKB-UniRule"/>
</dbReference>
<comment type="subunit">
    <text evidence="4 11">Monomer.</text>
</comment>
<dbReference type="STRING" id="595434.RISK_005532"/>
<dbReference type="OrthoDB" id="7845843at2"/>
<proteinExistence type="inferred from homology"/>
<dbReference type="EC" id="3.1.26.4" evidence="5 11"/>
<dbReference type="PANTHER" id="PTHR10642">
    <property type="entry name" value="RIBONUCLEASE H1"/>
    <property type="match status" value="1"/>
</dbReference>
<sequence length="158" mass="17592">MTEPKPAANLKPVELYTDGACSGNPGPGGWAFVLRCPRTLKEIQRSGGQPHTTNNQMELMAVIRGLEALKQPCAVALYSDSKYVGQGMSSWMAGWKSRGWKRKEGSKLVPVKNVELWQELDQQMQDHVVTYHHVKGHAGHTENELCDQLAVAAYQQYL</sequence>
<gene>
    <name evidence="11" type="primary">rnhA</name>
    <name evidence="13" type="ORF">RISK_005532</name>
</gene>
<organism evidence="13 14">
    <name type="scientific">Rhodopirellula islandica</name>
    <dbReference type="NCBI Taxonomy" id="595434"/>
    <lineage>
        <taxon>Bacteria</taxon>
        <taxon>Pseudomonadati</taxon>
        <taxon>Planctomycetota</taxon>
        <taxon>Planctomycetia</taxon>
        <taxon>Pirellulales</taxon>
        <taxon>Pirellulaceae</taxon>
        <taxon>Rhodopirellula</taxon>
    </lineage>
</organism>
<dbReference type="PANTHER" id="PTHR10642:SF26">
    <property type="entry name" value="RIBONUCLEASE H1"/>
    <property type="match status" value="1"/>
</dbReference>
<dbReference type="HAMAP" id="MF_00042">
    <property type="entry name" value="RNase_H"/>
    <property type="match status" value="1"/>
</dbReference>
<evidence type="ECO:0000256" key="2">
    <source>
        <dbReference type="ARBA" id="ARBA00004065"/>
    </source>
</evidence>
<comment type="subcellular location">
    <subcellularLocation>
        <location evidence="11">Cytoplasm</location>
    </subcellularLocation>
</comment>
<feature type="binding site" evidence="11">
    <location>
        <position position="147"/>
    </location>
    <ligand>
        <name>Mg(2+)</name>
        <dbReference type="ChEBI" id="CHEBI:18420"/>
        <label>2</label>
    </ligand>
</feature>
<keyword evidence="7 11" id="KW-0479">Metal-binding</keyword>
<feature type="binding site" evidence="11">
    <location>
        <position position="18"/>
    </location>
    <ligand>
        <name>Mg(2+)</name>
        <dbReference type="ChEBI" id="CHEBI:18420"/>
        <label>2</label>
    </ligand>
</feature>
<dbReference type="Proteomes" id="UP000036367">
    <property type="component" value="Unassembled WGS sequence"/>
</dbReference>
<evidence type="ECO:0000256" key="9">
    <source>
        <dbReference type="ARBA" id="ARBA00022801"/>
    </source>
</evidence>
<keyword evidence="11" id="KW-0963">Cytoplasm</keyword>
<dbReference type="PROSITE" id="PS50879">
    <property type="entry name" value="RNASE_H_1"/>
    <property type="match status" value="1"/>
</dbReference>
<evidence type="ECO:0000259" key="12">
    <source>
        <dbReference type="PROSITE" id="PS50879"/>
    </source>
</evidence>
<evidence type="ECO:0000256" key="4">
    <source>
        <dbReference type="ARBA" id="ARBA00011245"/>
    </source>
</evidence>
<evidence type="ECO:0000256" key="10">
    <source>
        <dbReference type="ARBA" id="ARBA00022842"/>
    </source>
</evidence>
<dbReference type="EMBL" id="LECT01000044">
    <property type="protein sequence ID" value="KLU02466.1"/>
    <property type="molecule type" value="Genomic_DNA"/>
</dbReference>
<dbReference type="InterPro" id="IPR050092">
    <property type="entry name" value="RNase_H"/>
</dbReference>
<reference evidence="13" key="1">
    <citation type="submission" date="2015-05" db="EMBL/GenBank/DDBJ databases">
        <title>Permanent draft genome of Rhodopirellula islandicus K833.</title>
        <authorList>
            <person name="Kizina J."/>
            <person name="Richter M."/>
            <person name="Glockner F.O."/>
            <person name="Harder J."/>
        </authorList>
    </citation>
    <scope>NUCLEOTIDE SEQUENCE [LARGE SCALE GENOMIC DNA]</scope>
    <source>
        <strain evidence="13">K833</strain>
    </source>
</reference>
<dbReference type="GO" id="GO:0003676">
    <property type="term" value="F:nucleic acid binding"/>
    <property type="evidence" value="ECO:0007669"/>
    <property type="project" value="InterPro"/>
</dbReference>
<keyword evidence="9 11" id="KW-0378">Hydrolase</keyword>
<dbReference type="InterPro" id="IPR036397">
    <property type="entry name" value="RNaseH_sf"/>
</dbReference>
<comment type="cofactor">
    <cofactor evidence="11">
        <name>Mg(2+)</name>
        <dbReference type="ChEBI" id="CHEBI:18420"/>
    </cofactor>
    <text evidence="11">Binds 1 Mg(2+) ion per subunit. May bind a second metal ion at a regulatory site, or after substrate binding.</text>
</comment>
<feature type="binding site" evidence="11">
    <location>
        <position position="80"/>
    </location>
    <ligand>
        <name>Mg(2+)</name>
        <dbReference type="ChEBI" id="CHEBI:18420"/>
        <label>1</label>
    </ligand>
</feature>
<dbReference type="AlphaFoldDB" id="A0A0J1B7Q8"/>
<keyword evidence="8 11" id="KW-0255">Endonuclease</keyword>
<keyword evidence="10 11" id="KW-0460">Magnesium</keyword>
<dbReference type="SUPFAM" id="SSF53098">
    <property type="entry name" value="Ribonuclease H-like"/>
    <property type="match status" value="1"/>
</dbReference>
<feature type="binding site" evidence="11">
    <location>
        <position position="18"/>
    </location>
    <ligand>
        <name>Mg(2+)</name>
        <dbReference type="ChEBI" id="CHEBI:18420"/>
        <label>1</label>
    </ligand>
</feature>
<dbReference type="GO" id="GO:0043137">
    <property type="term" value="P:DNA replication, removal of RNA primer"/>
    <property type="evidence" value="ECO:0007669"/>
    <property type="project" value="TreeGrafter"/>
</dbReference>
<evidence type="ECO:0000256" key="11">
    <source>
        <dbReference type="HAMAP-Rule" id="MF_00042"/>
    </source>
</evidence>
<dbReference type="CDD" id="cd09278">
    <property type="entry name" value="RNase_HI_prokaryote_like"/>
    <property type="match status" value="1"/>
</dbReference>
<dbReference type="FunFam" id="3.30.420.10:FF:000089">
    <property type="entry name" value="Ribonuclease H"/>
    <property type="match status" value="1"/>
</dbReference>
<dbReference type="InterPro" id="IPR012337">
    <property type="entry name" value="RNaseH-like_sf"/>
</dbReference>
<name>A0A0J1B7Q8_RHOIS</name>
<dbReference type="InterPro" id="IPR022892">
    <property type="entry name" value="RNaseHI"/>
</dbReference>
<feature type="binding site" evidence="11">
    <location>
        <position position="58"/>
    </location>
    <ligand>
        <name>Mg(2+)</name>
        <dbReference type="ChEBI" id="CHEBI:18420"/>
        <label>1</label>
    </ligand>
</feature>
<evidence type="ECO:0000256" key="3">
    <source>
        <dbReference type="ARBA" id="ARBA00005300"/>
    </source>
</evidence>
<evidence type="ECO:0000256" key="1">
    <source>
        <dbReference type="ARBA" id="ARBA00000077"/>
    </source>
</evidence>
<dbReference type="GO" id="GO:0004523">
    <property type="term" value="F:RNA-DNA hybrid ribonuclease activity"/>
    <property type="evidence" value="ECO:0007669"/>
    <property type="project" value="UniProtKB-UniRule"/>
</dbReference>
<dbReference type="Gene3D" id="3.30.420.10">
    <property type="entry name" value="Ribonuclease H-like superfamily/Ribonuclease H"/>
    <property type="match status" value="1"/>
</dbReference>
<evidence type="ECO:0000256" key="6">
    <source>
        <dbReference type="ARBA" id="ARBA00022722"/>
    </source>
</evidence>
<keyword evidence="14" id="KW-1185">Reference proteome</keyword>
<evidence type="ECO:0000313" key="13">
    <source>
        <dbReference type="EMBL" id="KLU02466.1"/>
    </source>
</evidence>
<comment type="similarity">
    <text evidence="3 11">Belongs to the RNase H family.</text>
</comment>
<dbReference type="InterPro" id="IPR002156">
    <property type="entry name" value="RNaseH_domain"/>
</dbReference>
<dbReference type="Pfam" id="PF00075">
    <property type="entry name" value="RNase_H"/>
    <property type="match status" value="1"/>
</dbReference>
<accession>A0A0J1B7Q8</accession>
<dbReference type="GO" id="GO:0005737">
    <property type="term" value="C:cytoplasm"/>
    <property type="evidence" value="ECO:0007669"/>
    <property type="project" value="UniProtKB-SubCell"/>
</dbReference>